<keyword evidence="2" id="KW-1185">Reference proteome</keyword>
<accession>A0A9K3DKX4</accession>
<dbReference type="EMBL" id="MNCJ02000332">
    <property type="protein sequence ID" value="KAF5757110.1"/>
    <property type="molecule type" value="Genomic_DNA"/>
</dbReference>
<gene>
    <name evidence="1" type="ORF">HanXRQr2_Chr17g0822791</name>
</gene>
<evidence type="ECO:0000313" key="1">
    <source>
        <dbReference type="EMBL" id="KAF5757110.1"/>
    </source>
</evidence>
<organism evidence="1 2">
    <name type="scientific">Helianthus annuus</name>
    <name type="common">Common sunflower</name>
    <dbReference type="NCBI Taxonomy" id="4232"/>
    <lineage>
        <taxon>Eukaryota</taxon>
        <taxon>Viridiplantae</taxon>
        <taxon>Streptophyta</taxon>
        <taxon>Embryophyta</taxon>
        <taxon>Tracheophyta</taxon>
        <taxon>Spermatophyta</taxon>
        <taxon>Magnoliopsida</taxon>
        <taxon>eudicotyledons</taxon>
        <taxon>Gunneridae</taxon>
        <taxon>Pentapetalae</taxon>
        <taxon>asterids</taxon>
        <taxon>campanulids</taxon>
        <taxon>Asterales</taxon>
        <taxon>Asteraceae</taxon>
        <taxon>Asteroideae</taxon>
        <taxon>Heliantheae alliance</taxon>
        <taxon>Heliantheae</taxon>
        <taxon>Helianthus</taxon>
    </lineage>
</organism>
<protein>
    <submittedName>
        <fullName evidence="1">Uncharacterized protein</fullName>
    </submittedName>
</protein>
<dbReference type="Gramene" id="mRNA:HanXRQr2_Chr17g0822791">
    <property type="protein sequence ID" value="CDS:HanXRQr2_Chr17g0822791.1"/>
    <property type="gene ID" value="HanXRQr2_Chr17g0822791"/>
</dbReference>
<reference evidence="1" key="1">
    <citation type="journal article" date="2017" name="Nature">
        <title>The sunflower genome provides insights into oil metabolism, flowering and Asterid evolution.</title>
        <authorList>
            <person name="Badouin H."/>
            <person name="Gouzy J."/>
            <person name="Grassa C.J."/>
            <person name="Murat F."/>
            <person name="Staton S.E."/>
            <person name="Cottret L."/>
            <person name="Lelandais-Briere C."/>
            <person name="Owens G.L."/>
            <person name="Carrere S."/>
            <person name="Mayjonade B."/>
            <person name="Legrand L."/>
            <person name="Gill N."/>
            <person name="Kane N.C."/>
            <person name="Bowers J.E."/>
            <person name="Hubner S."/>
            <person name="Bellec A."/>
            <person name="Berard A."/>
            <person name="Berges H."/>
            <person name="Blanchet N."/>
            <person name="Boniface M.C."/>
            <person name="Brunel D."/>
            <person name="Catrice O."/>
            <person name="Chaidir N."/>
            <person name="Claudel C."/>
            <person name="Donnadieu C."/>
            <person name="Faraut T."/>
            <person name="Fievet G."/>
            <person name="Helmstetter N."/>
            <person name="King M."/>
            <person name="Knapp S.J."/>
            <person name="Lai Z."/>
            <person name="Le Paslier M.C."/>
            <person name="Lippi Y."/>
            <person name="Lorenzon L."/>
            <person name="Mandel J.R."/>
            <person name="Marage G."/>
            <person name="Marchand G."/>
            <person name="Marquand E."/>
            <person name="Bret-Mestries E."/>
            <person name="Morien E."/>
            <person name="Nambeesan S."/>
            <person name="Nguyen T."/>
            <person name="Pegot-Espagnet P."/>
            <person name="Pouilly N."/>
            <person name="Raftis F."/>
            <person name="Sallet E."/>
            <person name="Schiex T."/>
            <person name="Thomas J."/>
            <person name="Vandecasteele C."/>
            <person name="Vares D."/>
            <person name="Vear F."/>
            <person name="Vautrin S."/>
            <person name="Crespi M."/>
            <person name="Mangin B."/>
            <person name="Burke J.M."/>
            <person name="Salse J."/>
            <person name="Munos S."/>
            <person name="Vincourt P."/>
            <person name="Rieseberg L.H."/>
            <person name="Langlade N.B."/>
        </authorList>
    </citation>
    <scope>NUCLEOTIDE SEQUENCE</scope>
    <source>
        <tissue evidence="1">Leaves</tissue>
    </source>
</reference>
<proteinExistence type="predicted"/>
<comment type="caution">
    <text evidence="1">The sequence shown here is derived from an EMBL/GenBank/DDBJ whole genome shotgun (WGS) entry which is preliminary data.</text>
</comment>
<dbReference type="Proteomes" id="UP000215914">
    <property type="component" value="Unassembled WGS sequence"/>
</dbReference>
<reference evidence="1" key="2">
    <citation type="submission" date="2020-06" db="EMBL/GenBank/DDBJ databases">
        <title>Helianthus annuus Genome sequencing and assembly Release 2.</title>
        <authorList>
            <person name="Gouzy J."/>
            <person name="Langlade N."/>
            <person name="Munos S."/>
        </authorList>
    </citation>
    <scope>NUCLEOTIDE SEQUENCE</scope>
    <source>
        <tissue evidence="1">Leaves</tissue>
    </source>
</reference>
<evidence type="ECO:0000313" key="2">
    <source>
        <dbReference type="Proteomes" id="UP000215914"/>
    </source>
</evidence>
<name>A0A9K3DKX4_HELAN</name>
<sequence>MDSCLFYCSRRNGQTILDEMVRVETLRVETARVEPVSVRNLIILSDYSFMWWWCFC</sequence>
<dbReference type="AlphaFoldDB" id="A0A9K3DKX4"/>